<accession>A0A2M7G3Y8</accession>
<keyword evidence="2" id="KW-0175">Coiled coil</keyword>
<sequence>MDFKALQSVQNQTSDLSQVRSQRSETLLHQGLDLFEKAEQSHFQDLISLQNACAKLIEAMKLNRGDIRSYAALATIFYILEDLSMAAHYIHSALGIDPKHAIILQLQALVQEKAERRQEERPLKKNRTESRDPAANRITLLQGPSIGKLFSLEIHPESADEFDQLYENTENSLFTWIRNLMQTPFPELAAQDTDLETQKSALDEIETHLQNFQKIIEILNEDLETQPLIQISRPIETLRKRYQNLVQNSERMLQLKHTIEEEIQLLQQVSEEAQTIETEEDFSILEENLEAVMENYADYGRRLDELQKKSQIPESIFAQYKQLNQSIEKYQDLLDEIAVRFQK</sequence>
<evidence type="ECO:0000313" key="3">
    <source>
        <dbReference type="EMBL" id="PIW16598.1"/>
    </source>
</evidence>
<feature type="repeat" description="TPR" evidence="1">
    <location>
        <begin position="67"/>
        <end position="100"/>
    </location>
</feature>
<evidence type="ECO:0000256" key="1">
    <source>
        <dbReference type="PROSITE-ProRule" id="PRU00339"/>
    </source>
</evidence>
<gene>
    <name evidence="3" type="ORF">COW36_12585</name>
</gene>
<reference evidence="3 4" key="1">
    <citation type="submission" date="2017-09" db="EMBL/GenBank/DDBJ databases">
        <title>Depth-based differentiation of microbial function through sediment-hosted aquifers and enrichment of novel symbionts in the deep terrestrial subsurface.</title>
        <authorList>
            <person name="Probst A.J."/>
            <person name="Ladd B."/>
            <person name="Jarett J.K."/>
            <person name="Geller-Mcgrath D.E."/>
            <person name="Sieber C.M."/>
            <person name="Emerson J.B."/>
            <person name="Anantharaman K."/>
            <person name="Thomas B.C."/>
            <person name="Malmstrom R."/>
            <person name="Stieglmeier M."/>
            <person name="Klingl A."/>
            <person name="Woyke T."/>
            <person name="Ryan C.M."/>
            <person name="Banfield J.F."/>
        </authorList>
    </citation>
    <scope>NUCLEOTIDE SEQUENCE [LARGE SCALE GENOMIC DNA]</scope>
    <source>
        <strain evidence="3">CG17_big_fil_post_rev_8_21_14_2_50_48_46</strain>
    </source>
</reference>
<evidence type="ECO:0000313" key="4">
    <source>
        <dbReference type="Proteomes" id="UP000231019"/>
    </source>
</evidence>
<dbReference type="EMBL" id="PFFQ01000037">
    <property type="protein sequence ID" value="PIW16598.1"/>
    <property type="molecule type" value="Genomic_DNA"/>
</dbReference>
<dbReference type="Gene3D" id="1.25.40.10">
    <property type="entry name" value="Tetratricopeptide repeat domain"/>
    <property type="match status" value="1"/>
</dbReference>
<dbReference type="Proteomes" id="UP000231019">
    <property type="component" value="Unassembled WGS sequence"/>
</dbReference>
<dbReference type="InterPro" id="IPR011990">
    <property type="entry name" value="TPR-like_helical_dom_sf"/>
</dbReference>
<feature type="coiled-coil region" evidence="2">
    <location>
        <begin position="202"/>
        <end position="340"/>
    </location>
</feature>
<comment type="caution">
    <text evidence="3">The sequence shown here is derived from an EMBL/GenBank/DDBJ whole genome shotgun (WGS) entry which is preliminary data.</text>
</comment>
<dbReference type="SUPFAM" id="SSF48452">
    <property type="entry name" value="TPR-like"/>
    <property type="match status" value="1"/>
</dbReference>
<keyword evidence="1" id="KW-0802">TPR repeat</keyword>
<name>A0A2M7G3Y8_9BACT</name>
<dbReference type="PROSITE" id="PS50005">
    <property type="entry name" value="TPR"/>
    <property type="match status" value="1"/>
</dbReference>
<protein>
    <submittedName>
        <fullName evidence="3">Uncharacterized protein</fullName>
    </submittedName>
</protein>
<organism evidence="3 4">
    <name type="scientific">bacterium (Candidatus Blackallbacteria) CG17_big_fil_post_rev_8_21_14_2_50_48_46</name>
    <dbReference type="NCBI Taxonomy" id="2014261"/>
    <lineage>
        <taxon>Bacteria</taxon>
        <taxon>Candidatus Blackallbacteria</taxon>
    </lineage>
</organism>
<evidence type="ECO:0000256" key="2">
    <source>
        <dbReference type="SAM" id="Coils"/>
    </source>
</evidence>
<proteinExistence type="predicted"/>
<dbReference type="InterPro" id="IPR019734">
    <property type="entry name" value="TPR_rpt"/>
</dbReference>
<dbReference type="AlphaFoldDB" id="A0A2M7G3Y8"/>